<evidence type="ECO:0000256" key="1">
    <source>
        <dbReference type="SAM" id="MobiDB-lite"/>
    </source>
</evidence>
<feature type="compositionally biased region" description="Polar residues" evidence="1">
    <location>
        <begin position="69"/>
        <end position="83"/>
    </location>
</feature>
<sequence>MKVNSGGGAAKDIGAQNNNDLAAPGDNADPPAPMQRPAVGAGLAALGPSPRGQRNGVSVERETAAAAGASSNRPTSLRRTSSLPVPLSARSKSPQPSQPAPALTHFVSIAANGARVVPAMTGAARLRESAAANRALLDEQGTVPMVRVSSLGYSVDREALFAAPGGELVKPAGTDAYLAMHYDAASGTTRYALIAADAKTGLPKGYTAIDPRTGLAAIGTGARGPIFPIAGGSRDEDENDADEPQAYATPSLPPPFDTTAGREELSRAITLLSTANAAEVKLSARDIAYVLGYERAPFFRRSADTVRRVVPRMKSCDERMKDVVAHLHERAVWEHDEWAQRNALSDWFGALSPQQRAGLHAVHEASGGPAWTQGFKIATHDGQHETSFDAGHMLNVPADVLAALPQPEREALQARRDRWSTLGVTSGPEAEEFVAAHFERESFDADSDEMPMEMAALVEMYPEAAQIVERLYAQGTTLHVVRCSQTPDAVLDAIRHVATHSQHKFVTTWLPGLVRAGVRPKVLDSDLERLREESGKQLGRALEKARPQAREGFRGAVLTQMSGDALADDEDFDTPVDLIRDFSSDVLSVSASGGEHDARTQADLARLNTLLAGTFGREYALRRLSADDANRTSEGARAILTSLAVMAPTVEVVQDALHMGGFAKFLAASADDVMAEGAELSALRGAGMSNDEMRKRIATLAPVAVLALFAANSIDEVSHTVGDHAGGALFSTGAVMLSAATGLMSVKYFADNYRKLEREGKLPERIVLDAATRERLDALAAENPSPEELARIVDAALDQCGADRAERERIVAQMRQLDSPQAIESLLNQSAPAGRLEAWRAGMKEAMGVNPARLGLTLGTYSAPAMGALLGPLFLHVPIAYAAAGSYETFMGVLTIWLHNLTFGARWRHAVDRKAKAEIEAPGDAQ</sequence>
<proteinExistence type="predicted"/>
<protein>
    <submittedName>
        <fullName evidence="2">Uncharacterized protein</fullName>
    </submittedName>
</protein>
<accession>A0ABZ0WG11</accession>
<gene>
    <name evidence="2" type="ORF">U0042_19660</name>
</gene>
<dbReference type="RefSeq" id="WP_114814199.1">
    <property type="nucleotide sequence ID" value="NZ_CP139965.1"/>
</dbReference>
<keyword evidence="3" id="KW-1185">Reference proteome</keyword>
<name>A0ABZ0WG11_9BURK</name>
<organism evidence="2 3">
    <name type="scientific">Paraburkholderia kururiensis</name>
    <dbReference type="NCBI Taxonomy" id="984307"/>
    <lineage>
        <taxon>Bacteria</taxon>
        <taxon>Pseudomonadati</taxon>
        <taxon>Pseudomonadota</taxon>
        <taxon>Betaproteobacteria</taxon>
        <taxon>Burkholderiales</taxon>
        <taxon>Burkholderiaceae</taxon>
        <taxon>Paraburkholderia</taxon>
    </lineage>
</organism>
<dbReference type="Proteomes" id="UP001325479">
    <property type="component" value="Chromosome"/>
</dbReference>
<feature type="region of interest" description="Disordered" evidence="1">
    <location>
        <begin position="1"/>
        <end position="101"/>
    </location>
</feature>
<dbReference type="EMBL" id="CP139965">
    <property type="protein sequence ID" value="WQD76305.1"/>
    <property type="molecule type" value="Genomic_DNA"/>
</dbReference>
<evidence type="ECO:0000313" key="3">
    <source>
        <dbReference type="Proteomes" id="UP001325479"/>
    </source>
</evidence>
<feature type="compositionally biased region" description="Low complexity" evidence="1">
    <location>
        <begin position="17"/>
        <end position="29"/>
    </location>
</feature>
<evidence type="ECO:0000313" key="2">
    <source>
        <dbReference type="EMBL" id="WQD76305.1"/>
    </source>
</evidence>
<reference evidence="2 3" key="1">
    <citation type="submission" date="2023-12" db="EMBL/GenBank/DDBJ databases">
        <title>Genome sequencing and assembly of bacterial species from a model synthetic community.</title>
        <authorList>
            <person name="Hogle S.L."/>
        </authorList>
    </citation>
    <scope>NUCLEOTIDE SEQUENCE [LARGE SCALE GENOMIC DNA]</scope>
    <source>
        <strain evidence="2 3">HAMBI 2494</strain>
    </source>
</reference>
<feature type="region of interest" description="Disordered" evidence="1">
    <location>
        <begin position="229"/>
        <end position="256"/>
    </location>
</feature>